<dbReference type="InterPro" id="IPR050330">
    <property type="entry name" value="Bact_OuterMem_StrucFunc"/>
</dbReference>
<gene>
    <name evidence="4" type="ORF">ABIC75_003222</name>
</gene>
<feature type="region of interest" description="Disordered" evidence="2">
    <location>
        <begin position="211"/>
        <end position="236"/>
    </location>
</feature>
<organism evidence="4 5">
    <name type="scientific">Dyella japonica</name>
    <dbReference type="NCBI Taxonomy" id="231455"/>
    <lineage>
        <taxon>Bacteria</taxon>
        <taxon>Pseudomonadati</taxon>
        <taxon>Pseudomonadota</taxon>
        <taxon>Gammaproteobacteria</taxon>
        <taxon>Lysobacterales</taxon>
        <taxon>Rhodanobacteraceae</taxon>
        <taxon>Dyella</taxon>
    </lineage>
</organism>
<dbReference type="InterPro" id="IPR006665">
    <property type="entry name" value="OmpA-like"/>
</dbReference>
<evidence type="ECO:0000256" key="2">
    <source>
        <dbReference type="SAM" id="MobiDB-lite"/>
    </source>
</evidence>
<dbReference type="Gene3D" id="3.30.1330.60">
    <property type="entry name" value="OmpA-like domain"/>
    <property type="match status" value="1"/>
</dbReference>
<dbReference type="RefSeq" id="WP_354014876.1">
    <property type="nucleotide sequence ID" value="NZ_JBEPMU010000005.1"/>
</dbReference>
<sequence>MSKHKTAFLPILLTQYQQRFHNRVRLVWNSILWRVQGRFFIKPQREDNPMIKLPGLCVLSVALLATGCVSQQKYDESQQKNAELEAQYQQLNASMGSEIQSRDVRISRMQDAIKVSLNDQLLFPSGGWEMSAEAKTSIAKVAKILAPHQKNKIDVNGYTDSTPIGPELAKQGITTNLILSQKRADNVQQFMISQGVNPSLVAAKGFGESNPVASNDTAEGRAQNRRVELTVANTSQ</sequence>
<dbReference type="PANTHER" id="PTHR30329">
    <property type="entry name" value="STATOR ELEMENT OF FLAGELLAR MOTOR COMPLEX"/>
    <property type="match status" value="1"/>
</dbReference>
<keyword evidence="5" id="KW-1185">Reference proteome</keyword>
<comment type="caution">
    <text evidence="4">The sequence shown here is derived from an EMBL/GenBank/DDBJ whole genome shotgun (WGS) entry which is preliminary data.</text>
</comment>
<feature type="domain" description="OmpA-like" evidence="3">
    <location>
        <begin position="110"/>
        <end position="235"/>
    </location>
</feature>
<reference evidence="4 5" key="1">
    <citation type="submission" date="2024-06" db="EMBL/GenBank/DDBJ databases">
        <title>Sorghum-associated microbial communities from plants grown in Nebraska, USA.</title>
        <authorList>
            <person name="Schachtman D."/>
        </authorList>
    </citation>
    <scope>NUCLEOTIDE SEQUENCE [LARGE SCALE GENOMIC DNA]</scope>
    <source>
        <strain evidence="4 5">1073</strain>
    </source>
</reference>
<evidence type="ECO:0000313" key="4">
    <source>
        <dbReference type="EMBL" id="MET3653485.1"/>
    </source>
</evidence>
<protein>
    <submittedName>
        <fullName evidence="4">Chemotaxis protein MotB</fullName>
    </submittedName>
</protein>
<dbReference type="EMBL" id="JBEPMU010000005">
    <property type="protein sequence ID" value="MET3653485.1"/>
    <property type="molecule type" value="Genomic_DNA"/>
</dbReference>
<evidence type="ECO:0000256" key="1">
    <source>
        <dbReference type="PROSITE-ProRule" id="PRU00473"/>
    </source>
</evidence>
<dbReference type="SUPFAM" id="SSF103088">
    <property type="entry name" value="OmpA-like"/>
    <property type="match status" value="1"/>
</dbReference>
<dbReference type="Proteomes" id="UP001549184">
    <property type="component" value="Unassembled WGS sequence"/>
</dbReference>
<evidence type="ECO:0000313" key="5">
    <source>
        <dbReference type="Proteomes" id="UP001549184"/>
    </source>
</evidence>
<dbReference type="PANTHER" id="PTHR30329:SF21">
    <property type="entry name" value="LIPOPROTEIN YIAD-RELATED"/>
    <property type="match status" value="1"/>
</dbReference>
<dbReference type="Pfam" id="PF00691">
    <property type="entry name" value="OmpA"/>
    <property type="match status" value="1"/>
</dbReference>
<name>A0ABV2JYN6_9GAMM</name>
<proteinExistence type="predicted"/>
<keyword evidence="1" id="KW-0472">Membrane</keyword>
<dbReference type="CDD" id="cd07185">
    <property type="entry name" value="OmpA_C-like"/>
    <property type="match status" value="1"/>
</dbReference>
<accession>A0ABV2JYN6</accession>
<evidence type="ECO:0000259" key="3">
    <source>
        <dbReference type="PROSITE" id="PS51123"/>
    </source>
</evidence>
<dbReference type="InterPro" id="IPR036737">
    <property type="entry name" value="OmpA-like_sf"/>
</dbReference>
<dbReference type="PROSITE" id="PS51123">
    <property type="entry name" value="OMPA_2"/>
    <property type="match status" value="1"/>
</dbReference>